<feature type="signal peptide" evidence="1">
    <location>
        <begin position="1"/>
        <end position="17"/>
    </location>
</feature>
<dbReference type="PANTHER" id="PTHR23279">
    <property type="entry name" value="DEFECTIVE PROBOSCIS EXTENSION RESPONSE DPR -RELATED"/>
    <property type="match status" value="1"/>
</dbReference>
<dbReference type="InterPro" id="IPR007110">
    <property type="entry name" value="Ig-like_dom"/>
</dbReference>
<dbReference type="AlphaFoldDB" id="A0AAF3E9U0"/>
<dbReference type="WBParaSite" id="MBELARI_LOCUS10679">
    <property type="protein sequence ID" value="MBELARI_LOCUS10679"/>
    <property type="gene ID" value="MBELARI_LOCUS10679"/>
</dbReference>
<keyword evidence="3" id="KW-1185">Reference proteome</keyword>
<dbReference type="PROSITE" id="PS50835">
    <property type="entry name" value="IG_LIKE"/>
    <property type="match status" value="2"/>
</dbReference>
<proteinExistence type="predicted"/>
<sequence>MLAEISAIFLLLRISDAATPEVLSCLRLEKSPLESPHSRVVHVEEDRPAYLHCSVPENTNHMVAWSRASDAALLIAGTETFTSDSRFQISIREADYVLIIRQSLPKDSGCYLCEVNTEPDSIIVPVYLNVSRKEPIVPQLMPKKPGKLLANMHGNEVVLNCTFSLDGGGGDEEVHWQKDDKIIDLNNTQKYVWKVKREAGILVHEVVIRGASDADDGEYACVRGRQKATQIVHVNLKAEAQTSRSFERRLTQAISFVSLGFLFV</sequence>
<dbReference type="Gene3D" id="2.60.40.10">
    <property type="entry name" value="Immunoglobulins"/>
    <property type="match status" value="2"/>
</dbReference>
<dbReference type="PANTHER" id="PTHR23279:SF36">
    <property type="entry name" value="DEFECTIVE PROBOSCIS EXTENSION RESPONSE 9, ISOFORM A"/>
    <property type="match status" value="1"/>
</dbReference>
<dbReference type="GO" id="GO:0032589">
    <property type="term" value="C:neuron projection membrane"/>
    <property type="evidence" value="ECO:0007669"/>
    <property type="project" value="TreeGrafter"/>
</dbReference>
<accession>A0AAF3E9U0</accession>
<feature type="domain" description="Ig-like" evidence="2">
    <location>
        <begin position="36"/>
        <end position="123"/>
    </location>
</feature>
<feature type="chain" id="PRO_5041999106" evidence="1">
    <location>
        <begin position="18"/>
        <end position="264"/>
    </location>
</feature>
<dbReference type="GO" id="GO:0050808">
    <property type="term" value="P:synapse organization"/>
    <property type="evidence" value="ECO:0007669"/>
    <property type="project" value="TreeGrafter"/>
</dbReference>
<dbReference type="InterPro" id="IPR003599">
    <property type="entry name" value="Ig_sub"/>
</dbReference>
<keyword evidence="1" id="KW-0732">Signal</keyword>
<dbReference type="SMART" id="SM00409">
    <property type="entry name" value="IG"/>
    <property type="match status" value="2"/>
</dbReference>
<dbReference type="InterPro" id="IPR036179">
    <property type="entry name" value="Ig-like_dom_sf"/>
</dbReference>
<dbReference type="Pfam" id="PF07686">
    <property type="entry name" value="V-set"/>
    <property type="match status" value="1"/>
</dbReference>
<dbReference type="InterPro" id="IPR037448">
    <property type="entry name" value="Zig-8"/>
</dbReference>
<reference evidence="4" key="1">
    <citation type="submission" date="2024-02" db="UniProtKB">
        <authorList>
            <consortium name="WormBaseParasite"/>
        </authorList>
    </citation>
    <scope>IDENTIFICATION</scope>
</reference>
<name>A0AAF3E9U0_9BILA</name>
<protein>
    <submittedName>
        <fullName evidence="4">Ig-like domain-containing protein</fullName>
    </submittedName>
</protein>
<organism evidence="3 4">
    <name type="scientific">Mesorhabditis belari</name>
    <dbReference type="NCBI Taxonomy" id="2138241"/>
    <lineage>
        <taxon>Eukaryota</taxon>
        <taxon>Metazoa</taxon>
        <taxon>Ecdysozoa</taxon>
        <taxon>Nematoda</taxon>
        <taxon>Chromadorea</taxon>
        <taxon>Rhabditida</taxon>
        <taxon>Rhabditina</taxon>
        <taxon>Rhabditomorpha</taxon>
        <taxon>Rhabditoidea</taxon>
        <taxon>Rhabditidae</taxon>
        <taxon>Mesorhabditinae</taxon>
        <taxon>Mesorhabditis</taxon>
    </lineage>
</organism>
<evidence type="ECO:0000313" key="3">
    <source>
        <dbReference type="Proteomes" id="UP000887575"/>
    </source>
</evidence>
<dbReference type="Proteomes" id="UP000887575">
    <property type="component" value="Unassembled WGS sequence"/>
</dbReference>
<evidence type="ECO:0000256" key="1">
    <source>
        <dbReference type="SAM" id="SignalP"/>
    </source>
</evidence>
<dbReference type="SUPFAM" id="SSF48726">
    <property type="entry name" value="Immunoglobulin"/>
    <property type="match status" value="2"/>
</dbReference>
<dbReference type="Pfam" id="PF00047">
    <property type="entry name" value="ig"/>
    <property type="match status" value="1"/>
</dbReference>
<evidence type="ECO:0000313" key="4">
    <source>
        <dbReference type="WBParaSite" id="MBELARI_LOCUS10679"/>
    </source>
</evidence>
<evidence type="ECO:0000259" key="2">
    <source>
        <dbReference type="PROSITE" id="PS50835"/>
    </source>
</evidence>
<feature type="domain" description="Ig-like" evidence="2">
    <location>
        <begin position="138"/>
        <end position="221"/>
    </location>
</feature>
<dbReference type="InterPro" id="IPR013151">
    <property type="entry name" value="Immunoglobulin_dom"/>
</dbReference>
<dbReference type="CDD" id="cd00096">
    <property type="entry name" value="Ig"/>
    <property type="match status" value="1"/>
</dbReference>
<dbReference type="InterPro" id="IPR013783">
    <property type="entry name" value="Ig-like_fold"/>
</dbReference>
<dbReference type="InterPro" id="IPR013106">
    <property type="entry name" value="Ig_V-set"/>
</dbReference>